<protein>
    <submittedName>
        <fullName evidence="3">Thioesterase</fullName>
    </submittedName>
</protein>
<evidence type="ECO:0000256" key="1">
    <source>
        <dbReference type="ARBA" id="ARBA00005953"/>
    </source>
</evidence>
<keyword evidence="4" id="KW-1185">Reference proteome</keyword>
<dbReference type="CDD" id="cd00586">
    <property type="entry name" value="4HBT"/>
    <property type="match status" value="1"/>
</dbReference>
<evidence type="ECO:0000313" key="4">
    <source>
        <dbReference type="Proteomes" id="UP000239590"/>
    </source>
</evidence>
<dbReference type="GO" id="GO:0047617">
    <property type="term" value="F:fatty acyl-CoA hydrolase activity"/>
    <property type="evidence" value="ECO:0007669"/>
    <property type="project" value="TreeGrafter"/>
</dbReference>
<gene>
    <name evidence="3" type="ORF">C5O19_07560</name>
</gene>
<sequence>MAFQHEHTYRVCYADTDQMGYMYYGNYARLYEIGRVEALRSLGFAYKVLEESGVMMPVYEMKTRYLKPARYDELLTIQTRIQQLPAARIVFHFELFNESNVLLNTGEVTLVFINRETNRPIMAPTALLGKLQPYFLKE</sequence>
<dbReference type="InterPro" id="IPR050563">
    <property type="entry name" value="4-hydroxybenzoyl-CoA_TE"/>
</dbReference>
<proteinExistence type="inferred from homology"/>
<dbReference type="Proteomes" id="UP000239590">
    <property type="component" value="Unassembled WGS sequence"/>
</dbReference>
<name>A0A2S7IP33_9BACT</name>
<dbReference type="OrthoDB" id="9800856at2"/>
<dbReference type="RefSeq" id="WP_104711027.1">
    <property type="nucleotide sequence ID" value="NZ_PTRA01000001.1"/>
</dbReference>
<accession>A0A2S7IP33</accession>
<reference evidence="4" key="1">
    <citation type="submission" date="2018-02" db="EMBL/GenBank/DDBJ databases">
        <title>Genome sequencing of Solimonas sp. HR-BB.</title>
        <authorList>
            <person name="Lee Y."/>
            <person name="Jeon C.O."/>
        </authorList>
    </citation>
    <scope>NUCLEOTIDE SEQUENCE [LARGE SCALE GENOMIC DNA]</scope>
    <source>
        <strain evidence="4">HR-U</strain>
    </source>
</reference>
<dbReference type="InterPro" id="IPR029069">
    <property type="entry name" value="HotDog_dom_sf"/>
</dbReference>
<dbReference type="Gene3D" id="3.10.129.10">
    <property type="entry name" value="Hotdog Thioesterase"/>
    <property type="match status" value="1"/>
</dbReference>
<evidence type="ECO:0000256" key="2">
    <source>
        <dbReference type="ARBA" id="ARBA00022801"/>
    </source>
</evidence>
<dbReference type="EMBL" id="PTRA01000001">
    <property type="protein sequence ID" value="PQA59494.1"/>
    <property type="molecule type" value="Genomic_DNA"/>
</dbReference>
<dbReference type="InterPro" id="IPR006684">
    <property type="entry name" value="YbgC/YbaW"/>
</dbReference>
<comment type="caution">
    <text evidence="3">The sequence shown here is derived from an EMBL/GenBank/DDBJ whole genome shotgun (WGS) entry which is preliminary data.</text>
</comment>
<dbReference type="AlphaFoldDB" id="A0A2S7IP33"/>
<dbReference type="SUPFAM" id="SSF54637">
    <property type="entry name" value="Thioesterase/thiol ester dehydrase-isomerase"/>
    <property type="match status" value="1"/>
</dbReference>
<organism evidence="3 4">
    <name type="scientific">Siphonobacter curvatus</name>
    <dbReference type="NCBI Taxonomy" id="2094562"/>
    <lineage>
        <taxon>Bacteria</taxon>
        <taxon>Pseudomonadati</taxon>
        <taxon>Bacteroidota</taxon>
        <taxon>Cytophagia</taxon>
        <taxon>Cytophagales</taxon>
        <taxon>Cytophagaceae</taxon>
        <taxon>Siphonobacter</taxon>
    </lineage>
</organism>
<keyword evidence="2" id="KW-0378">Hydrolase</keyword>
<dbReference type="PANTHER" id="PTHR31793">
    <property type="entry name" value="4-HYDROXYBENZOYL-COA THIOESTERASE FAMILY MEMBER"/>
    <property type="match status" value="1"/>
</dbReference>
<dbReference type="NCBIfam" id="TIGR00051">
    <property type="entry name" value="YbgC/FadM family acyl-CoA thioesterase"/>
    <property type="match status" value="1"/>
</dbReference>
<evidence type="ECO:0000313" key="3">
    <source>
        <dbReference type="EMBL" id="PQA59494.1"/>
    </source>
</evidence>
<comment type="similarity">
    <text evidence="1">Belongs to the 4-hydroxybenzoyl-CoA thioesterase family.</text>
</comment>
<dbReference type="PIRSF" id="PIRSF003230">
    <property type="entry name" value="YbgC"/>
    <property type="match status" value="1"/>
</dbReference>
<dbReference type="PANTHER" id="PTHR31793:SF27">
    <property type="entry name" value="NOVEL THIOESTERASE SUPERFAMILY DOMAIN AND SAPOSIN A-TYPE DOMAIN CONTAINING PROTEIN (0610012H03RIK)"/>
    <property type="match status" value="1"/>
</dbReference>
<dbReference type="Pfam" id="PF13279">
    <property type="entry name" value="4HBT_2"/>
    <property type="match status" value="1"/>
</dbReference>